<proteinExistence type="predicted"/>
<dbReference type="Proteomes" id="UP001497700">
    <property type="component" value="Unassembled WGS sequence"/>
</dbReference>
<sequence length="619" mass="69470">MEKTEVIIVGAGPAGLALALSLARFNIYSIILEKDLEITQDPRGVYLTHDAIRILWDLGLGDSLKEIGHELLAVNFHATSFKNNPFHVMHLSRDDYWQTLPNAILHIQPKLESAMRKKVIGSPFCDLRCGCTVVGRQQDGENLIVQYEDRKDASRKIKGSFLIGADGKKGVVRKHFLEASAGIKQVDSAYRYDGTWVAANLKLTVPTPETHPDFPLWDLGFTPEAVYDLFWPKDWHFCSPPGKPTAAGRFGPYEARLWRHEFAQNNWDDSMDAEKLLWEHITPMITRSRDSSNRPFPGGEVTYPPDCIHILRCRPYQFTHKVVNKWFDDRTILIGDAAHVFPPFGGQGIASGLRDAHQLAWRIALLQRMPKSDGALRVNLLKAWARERHEGVRDAATFTSMNGRACNQGDDFFFWLLRNLVWLANCIPFLPNIPSPIISFETRGYQRVEDGFFLKKYGGGGRLAQVYVESSSQTPVLSDELIKSAGTVMMLLVVMRGNRGNLVAEAREAVRAGNLDKLVLSEDSIRVFSPDNSFMTGDGSDAQVYFPTPSQRLTNLGIVVKPGYSGHNYFGHFGAATTFVIVRPDFYTFALANDVEGLVECLGMLRNYFRIPQRGQGSC</sequence>
<keyword evidence="2" id="KW-1185">Reference proteome</keyword>
<comment type="caution">
    <text evidence="1">The sequence shown here is derived from an EMBL/GenBank/DDBJ whole genome shotgun (WGS) entry which is preliminary data.</text>
</comment>
<evidence type="ECO:0000313" key="2">
    <source>
        <dbReference type="Proteomes" id="UP001497700"/>
    </source>
</evidence>
<organism evidence="1 2">
    <name type="scientific">Hypoxylon rubiginosum</name>
    <dbReference type="NCBI Taxonomy" id="110542"/>
    <lineage>
        <taxon>Eukaryota</taxon>
        <taxon>Fungi</taxon>
        <taxon>Dikarya</taxon>
        <taxon>Ascomycota</taxon>
        <taxon>Pezizomycotina</taxon>
        <taxon>Sordariomycetes</taxon>
        <taxon>Xylariomycetidae</taxon>
        <taxon>Xylariales</taxon>
        <taxon>Hypoxylaceae</taxon>
        <taxon>Hypoxylon</taxon>
    </lineage>
</organism>
<evidence type="ECO:0000313" key="1">
    <source>
        <dbReference type="EMBL" id="KAI4866998.1"/>
    </source>
</evidence>
<protein>
    <submittedName>
        <fullName evidence="1">Monooxygenase-like protein</fullName>
    </submittedName>
</protein>
<accession>A0ACB9Z6Y2</accession>
<gene>
    <name evidence="1" type="ORF">F4820DRAFT_232145</name>
</gene>
<dbReference type="EMBL" id="MU393452">
    <property type="protein sequence ID" value="KAI4866998.1"/>
    <property type="molecule type" value="Genomic_DNA"/>
</dbReference>
<reference evidence="1 2" key="1">
    <citation type="journal article" date="2022" name="New Phytol.">
        <title>Ecological generalism drives hyperdiversity of secondary metabolite gene clusters in xylarialean endophytes.</title>
        <authorList>
            <person name="Franco M.E.E."/>
            <person name="Wisecaver J.H."/>
            <person name="Arnold A.E."/>
            <person name="Ju Y.M."/>
            <person name="Slot J.C."/>
            <person name="Ahrendt S."/>
            <person name="Moore L.P."/>
            <person name="Eastman K.E."/>
            <person name="Scott K."/>
            <person name="Konkel Z."/>
            <person name="Mondo S.J."/>
            <person name="Kuo A."/>
            <person name="Hayes R.D."/>
            <person name="Haridas S."/>
            <person name="Andreopoulos B."/>
            <person name="Riley R."/>
            <person name="LaButti K."/>
            <person name="Pangilinan J."/>
            <person name="Lipzen A."/>
            <person name="Amirebrahimi M."/>
            <person name="Yan J."/>
            <person name="Adam C."/>
            <person name="Keymanesh K."/>
            <person name="Ng V."/>
            <person name="Louie K."/>
            <person name="Northen T."/>
            <person name="Drula E."/>
            <person name="Henrissat B."/>
            <person name="Hsieh H.M."/>
            <person name="Youens-Clark K."/>
            <person name="Lutzoni F."/>
            <person name="Miadlikowska J."/>
            <person name="Eastwood D.C."/>
            <person name="Hamelin R.C."/>
            <person name="Grigoriev I.V."/>
            <person name="U'Ren J.M."/>
        </authorList>
    </citation>
    <scope>NUCLEOTIDE SEQUENCE [LARGE SCALE GENOMIC DNA]</scope>
    <source>
        <strain evidence="1 2">CBS 119005</strain>
    </source>
</reference>
<name>A0ACB9Z6Y2_9PEZI</name>